<keyword evidence="2" id="KW-1185">Reference proteome</keyword>
<sequence>MIAQNFPLMVAFESEIPYTLILKVNLFFNSNSEQKQKYFWLIICPNLFLEKLMRKTLITFPIASFFEALGTRRKTWSLTDHLKHRIDQKPLNRDGSETHAKHYTKQFFLPSGSYCSRSKSIENNNSTNKSLLRNFKFCTMNDY</sequence>
<accession>A0A3M7QPJ0</accession>
<organism evidence="1 2">
    <name type="scientific">Brachionus plicatilis</name>
    <name type="common">Marine rotifer</name>
    <name type="synonym">Brachionus muelleri</name>
    <dbReference type="NCBI Taxonomy" id="10195"/>
    <lineage>
        <taxon>Eukaryota</taxon>
        <taxon>Metazoa</taxon>
        <taxon>Spiralia</taxon>
        <taxon>Gnathifera</taxon>
        <taxon>Rotifera</taxon>
        <taxon>Eurotatoria</taxon>
        <taxon>Monogononta</taxon>
        <taxon>Pseudotrocha</taxon>
        <taxon>Ploima</taxon>
        <taxon>Brachionidae</taxon>
        <taxon>Brachionus</taxon>
    </lineage>
</organism>
<protein>
    <submittedName>
        <fullName evidence="1">Uncharacterized protein</fullName>
    </submittedName>
</protein>
<name>A0A3M7QPJ0_BRAPC</name>
<dbReference type="Proteomes" id="UP000276133">
    <property type="component" value="Unassembled WGS sequence"/>
</dbReference>
<dbReference type="AlphaFoldDB" id="A0A3M7QPJ0"/>
<dbReference type="EMBL" id="REGN01005578">
    <property type="protein sequence ID" value="RNA12868.1"/>
    <property type="molecule type" value="Genomic_DNA"/>
</dbReference>
<gene>
    <name evidence="1" type="ORF">BpHYR1_001731</name>
</gene>
<evidence type="ECO:0000313" key="2">
    <source>
        <dbReference type="Proteomes" id="UP000276133"/>
    </source>
</evidence>
<evidence type="ECO:0000313" key="1">
    <source>
        <dbReference type="EMBL" id="RNA12868.1"/>
    </source>
</evidence>
<proteinExistence type="predicted"/>
<comment type="caution">
    <text evidence="1">The sequence shown here is derived from an EMBL/GenBank/DDBJ whole genome shotgun (WGS) entry which is preliminary data.</text>
</comment>
<reference evidence="1 2" key="1">
    <citation type="journal article" date="2018" name="Sci. Rep.">
        <title>Genomic signatures of local adaptation to the degree of environmental predictability in rotifers.</title>
        <authorList>
            <person name="Franch-Gras L."/>
            <person name="Hahn C."/>
            <person name="Garcia-Roger E.M."/>
            <person name="Carmona M.J."/>
            <person name="Serra M."/>
            <person name="Gomez A."/>
        </authorList>
    </citation>
    <scope>NUCLEOTIDE SEQUENCE [LARGE SCALE GENOMIC DNA]</scope>
    <source>
        <strain evidence="1">HYR1</strain>
    </source>
</reference>